<sequence>MKAYPVKSLYEEMAFIAMHFHWSHSDLMQLEHRERRRWCREISAINRAQSGAPANPFEL</sequence>
<reference evidence="2 3" key="1">
    <citation type="submission" date="2019-10" db="EMBL/GenBank/DDBJ databases">
        <title>Taxonomy of Antarctic Massilia spp.: description of Massilia rubra sp. nov., Massilia aquatica sp. nov., Massilia mucilaginosa sp. nov., Massilia frigida sp. nov. isolated from streams, lakes and regoliths.</title>
        <authorList>
            <person name="Holochova P."/>
            <person name="Sedlacek I."/>
            <person name="Kralova S."/>
            <person name="Maslanova I."/>
            <person name="Busse H.-J."/>
            <person name="Stankova E."/>
            <person name="Vrbovska V."/>
            <person name="Kovarovic V."/>
            <person name="Bartak M."/>
            <person name="Svec P."/>
            <person name="Pantucek R."/>
        </authorList>
    </citation>
    <scope>NUCLEOTIDE SEQUENCE [LARGE SCALE GENOMIC DNA]</scope>
    <source>
        <strain evidence="2 3">CCM 8694</strain>
    </source>
</reference>
<dbReference type="EMBL" id="WHJF01000058">
    <property type="protein sequence ID" value="NHZ64606.1"/>
    <property type="molecule type" value="Genomic_DNA"/>
</dbReference>
<evidence type="ECO:0000313" key="3">
    <source>
        <dbReference type="Proteomes" id="UP000610594"/>
    </source>
</evidence>
<dbReference type="InterPro" id="IPR046648">
    <property type="entry name" value="DUF6760"/>
</dbReference>
<name>A0ABX0MPB1_9BURK</name>
<feature type="domain" description="DUF6760" evidence="1">
    <location>
        <begin position="5"/>
        <end position="48"/>
    </location>
</feature>
<gene>
    <name evidence="2" type="ORF">F1735_20260</name>
</gene>
<accession>A0ABX0MPB1</accession>
<dbReference type="RefSeq" id="WP_167238640.1">
    <property type="nucleotide sequence ID" value="NZ_WHJF01000058.1"/>
</dbReference>
<protein>
    <recommendedName>
        <fullName evidence="1">DUF6760 domain-containing protein</fullName>
    </recommendedName>
</protein>
<proteinExistence type="predicted"/>
<organism evidence="2 3">
    <name type="scientific">Massilia genomosp. 1</name>
    <dbReference type="NCBI Taxonomy" id="2609280"/>
    <lineage>
        <taxon>Bacteria</taxon>
        <taxon>Pseudomonadati</taxon>
        <taxon>Pseudomonadota</taxon>
        <taxon>Betaproteobacteria</taxon>
        <taxon>Burkholderiales</taxon>
        <taxon>Oxalobacteraceae</taxon>
        <taxon>Telluria group</taxon>
        <taxon>Massilia</taxon>
    </lineage>
</organism>
<evidence type="ECO:0000259" key="1">
    <source>
        <dbReference type="Pfam" id="PF20546"/>
    </source>
</evidence>
<evidence type="ECO:0000313" key="2">
    <source>
        <dbReference type="EMBL" id="NHZ64606.1"/>
    </source>
</evidence>
<dbReference type="Pfam" id="PF20546">
    <property type="entry name" value="DUF6760"/>
    <property type="match status" value="1"/>
</dbReference>
<comment type="caution">
    <text evidence="2">The sequence shown here is derived from an EMBL/GenBank/DDBJ whole genome shotgun (WGS) entry which is preliminary data.</text>
</comment>
<dbReference type="Proteomes" id="UP000610594">
    <property type="component" value="Unassembled WGS sequence"/>
</dbReference>
<keyword evidence="3" id="KW-1185">Reference proteome</keyword>